<organism evidence="4 5">
    <name type="scientific">Glonium stellatum</name>
    <dbReference type="NCBI Taxonomy" id="574774"/>
    <lineage>
        <taxon>Eukaryota</taxon>
        <taxon>Fungi</taxon>
        <taxon>Dikarya</taxon>
        <taxon>Ascomycota</taxon>
        <taxon>Pezizomycotina</taxon>
        <taxon>Dothideomycetes</taxon>
        <taxon>Pleosporomycetidae</taxon>
        <taxon>Gloniales</taxon>
        <taxon>Gloniaceae</taxon>
        <taxon>Glonium</taxon>
    </lineage>
</organism>
<dbReference type="Pfam" id="PF08614">
    <property type="entry name" value="ATG16"/>
    <property type="match status" value="1"/>
</dbReference>
<dbReference type="InterPro" id="IPR013923">
    <property type="entry name" value="Autophagy-rel_prot_16_dom"/>
</dbReference>
<evidence type="ECO:0000313" key="5">
    <source>
        <dbReference type="Proteomes" id="UP000250140"/>
    </source>
</evidence>
<keyword evidence="2" id="KW-0175">Coiled coil</keyword>
<keyword evidence="5" id="KW-1185">Reference proteome</keyword>
<evidence type="ECO:0000259" key="3">
    <source>
        <dbReference type="Pfam" id="PF08614"/>
    </source>
</evidence>
<sequence>PASPAPPERAATPDTLARLRADLASTQRERASLESRTAALTTELTALRARTGTQGRQIGALERARELLERKVKDRDEEIRGKGRLVEEVQDEMVALNLQLNMAEQRVEKLRAENEELTRRWVEKMEREAKEMNERSRWS</sequence>
<accession>A0A8E2ENJ2</accession>
<dbReference type="EMBL" id="KV751061">
    <property type="protein sequence ID" value="OCL01781.1"/>
    <property type="molecule type" value="Genomic_DNA"/>
</dbReference>
<feature type="non-terminal residue" evidence="4">
    <location>
        <position position="1"/>
    </location>
</feature>
<proteinExistence type="inferred from homology"/>
<evidence type="ECO:0000256" key="1">
    <source>
        <dbReference type="ARBA" id="ARBA00005331"/>
    </source>
</evidence>
<comment type="similarity">
    <text evidence="1">Belongs to the ATG16 family.</text>
</comment>
<feature type="domain" description="Autophagy-related protein 16" evidence="3">
    <location>
        <begin position="9"/>
        <end position="133"/>
    </location>
</feature>
<dbReference type="CDD" id="cd22887">
    <property type="entry name" value="Atg16_CCD"/>
    <property type="match status" value="1"/>
</dbReference>
<reference evidence="4 5" key="1">
    <citation type="journal article" date="2016" name="Nat. Commun.">
        <title>Ectomycorrhizal ecology is imprinted in the genome of the dominant symbiotic fungus Cenococcum geophilum.</title>
        <authorList>
            <consortium name="DOE Joint Genome Institute"/>
            <person name="Peter M."/>
            <person name="Kohler A."/>
            <person name="Ohm R.A."/>
            <person name="Kuo A."/>
            <person name="Krutzmann J."/>
            <person name="Morin E."/>
            <person name="Arend M."/>
            <person name="Barry K.W."/>
            <person name="Binder M."/>
            <person name="Choi C."/>
            <person name="Clum A."/>
            <person name="Copeland A."/>
            <person name="Grisel N."/>
            <person name="Haridas S."/>
            <person name="Kipfer T."/>
            <person name="LaButti K."/>
            <person name="Lindquist E."/>
            <person name="Lipzen A."/>
            <person name="Maire R."/>
            <person name="Meier B."/>
            <person name="Mihaltcheva S."/>
            <person name="Molinier V."/>
            <person name="Murat C."/>
            <person name="Poggeler S."/>
            <person name="Quandt C.A."/>
            <person name="Sperisen C."/>
            <person name="Tritt A."/>
            <person name="Tisserant E."/>
            <person name="Crous P.W."/>
            <person name="Henrissat B."/>
            <person name="Nehls U."/>
            <person name="Egli S."/>
            <person name="Spatafora J.W."/>
            <person name="Grigoriev I.V."/>
            <person name="Martin F.M."/>
        </authorList>
    </citation>
    <scope>NUCLEOTIDE SEQUENCE [LARGE SCALE GENOMIC DNA]</scope>
    <source>
        <strain evidence="4 5">CBS 207.34</strain>
    </source>
</reference>
<protein>
    <recommendedName>
        <fullName evidence="3">Autophagy-related protein 16 domain-containing protein</fullName>
    </recommendedName>
</protein>
<dbReference type="OrthoDB" id="8949486at2759"/>
<name>A0A8E2ENJ2_9PEZI</name>
<evidence type="ECO:0000313" key="4">
    <source>
        <dbReference type="EMBL" id="OCL01781.1"/>
    </source>
</evidence>
<gene>
    <name evidence="4" type="ORF">AOQ84DRAFT_206121</name>
</gene>
<dbReference type="AlphaFoldDB" id="A0A8E2ENJ2"/>
<dbReference type="Proteomes" id="UP000250140">
    <property type="component" value="Unassembled WGS sequence"/>
</dbReference>
<dbReference type="Gene3D" id="1.20.5.170">
    <property type="match status" value="1"/>
</dbReference>
<feature type="coiled-coil region" evidence="2">
    <location>
        <begin position="16"/>
        <end position="127"/>
    </location>
</feature>
<evidence type="ECO:0000256" key="2">
    <source>
        <dbReference type="SAM" id="Coils"/>
    </source>
</evidence>